<reference evidence="1 2" key="1">
    <citation type="journal article" date="2010" name="Syst. Appl. Microbiol.">
        <title>Four new species of Chryseobacterium from the rhizosphere of coastal sand dune plants, Chryseobacterium elymi sp. nov., Chryseobacterium hagamense sp. nov., Chryseobacterium lathyri sp. nov. and Chryseobacterium rhizosphaerae sp. nov.</title>
        <authorList>
            <person name="Cho S.H."/>
            <person name="Lee K.S."/>
            <person name="Shin D.S."/>
            <person name="Han J.H."/>
            <person name="Park K.S."/>
            <person name="Lee C.H."/>
            <person name="Park K.H."/>
            <person name="Kim S.B."/>
        </authorList>
    </citation>
    <scope>NUCLEOTIDE SEQUENCE [LARGE SCALE GENOMIC DNA]</scope>
    <source>
        <strain evidence="1 2">KCTC 22548</strain>
    </source>
</reference>
<evidence type="ECO:0000313" key="2">
    <source>
        <dbReference type="Proteomes" id="UP000256491"/>
    </source>
</evidence>
<evidence type="ECO:0000313" key="1">
    <source>
        <dbReference type="EMBL" id="REC74688.1"/>
    </source>
</evidence>
<organism evidence="1 2">
    <name type="scientific">Chryseobacterium rhizosphaerae</name>
    <dbReference type="NCBI Taxonomy" id="395937"/>
    <lineage>
        <taxon>Bacteria</taxon>
        <taxon>Pseudomonadati</taxon>
        <taxon>Bacteroidota</taxon>
        <taxon>Flavobacteriia</taxon>
        <taxon>Flavobacteriales</taxon>
        <taxon>Weeksellaceae</taxon>
        <taxon>Chryseobacterium group</taxon>
        <taxon>Chryseobacterium</taxon>
    </lineage>
</organism>
<dbReference type="RefSeq" id="WP_115918916.1">
    <property type="nucleotide sequence ID" value="NZ_BJYH01000003.1"/>
</dbReference>
<name>A0ABX9IK54_9FLAO</name>
<gene>
    <name evidence="1" type="ORF">DRF57_13115</name>
</gene>
<comment type="caution">
    <text evidence="1">The sequence shown here is derived from an EMBL/GenBank/DDBJ whole genome shotgun (WGS) entry which is preliminary data.</text>
</comment>
<proteinExistence type="predicted"/>
<protein>
    <submittedName>
        <fullName evidence="1">Uncharacterized protein</fullName>
    </submittedName>
</protein>
<keyword evidence="2" id="KW-1185">Reference proteome</keyword>
<dbReference type="Proteomes" id="UP000256491">
    <property type="component" value="Unassembled WGS sequence"/>
</dbReference>
<sequence length="102" mass="12210">MKKNKNDVVDIAIHGLTKTDIKQLLGSEFNFFQSDFWRYELKAEWWETSRELYLIFEGEIIKKAYFRITYFGGLFRSEKKTLKSIRINSLLHSSDGNIQNYF</sequence>
<dbReference type="EMBL" id="QNUF01000014">
    <property type="protein sequence ID" value="REC74688.1"/>
    <property type="molecule type" value="Genomic_DNA"/>
</dbReference>
<accession>A0ABX9IK54</accession>